<proteinExistence type="predicted"/>
<organism evidence="2 3">
    <name type="scientific">Plakobranchus ocellatus</name>
    <dbReference type="NCBI Taxonomy" id="259542"/>
    <lineage>
        <taxon>Eukaryota</taxon>
        <taxon>Metazoa</taxon>
        <taxon>Spiralia</taxon>
        <taxon>Lophotrochozoa</taxon>
        <taxon>Mollusca</taxon>
        <taxon>Gastropoda</taxon>
        <taxon>Heterobranchia</taxon>
        <taxon>Euthyneura</taxon>
        <taxon>Panpulmonata</taxon>
        <taxon>Sacoglossa</taxon>
        <taxon>Placobranchoidea</taxon>
        <taxon>Plakobranchidae</taxon>
        <taxon>Plakobranchus</taxon>
    </lineage>
</organism>
<dbReference type="AlphaFoldDB" id="A0AAV4CLT2"/>
<accession>A0AAV4CLT2</accession>
<name>A0AAV4CLT2_9GAST</name>
<reference evidence="2 3" key="1">
    <citation type="journal article" date="2021" name="Elife">
        <title>Chloroplast acquisition without the gene transfer in kleptoplastic sea slugs, Plakobranchus ocellatus.</title>
        <authorList>
            <person name="Maeda T."/>
            <person name="Takahashi S."/>
            <person name="Yoshida T."/>
            <person name="Shimamura S."/>
            <person name="Takaki Y."/>
            <person name="Nagai Y."/>
            <person name="Toyoda A."/>
            <person name="Suzuki Y."/>
            <person name="Arimoto A."/>
            <person name="Ishii H."/>
            <person name="Satoh N."/>
            <person name="Nishiyama T."/>
            <person name="Hasebe M."/>
            <person name="Maruyama T."/>
            <person name="Minagawa J."/>
            <person name="Obokata J."/>
            <person name="Shigenobu S."/>
        </authorList>
    </citation>
    <scope>NUCLEOTIDE SEQUENCE [LARGE SCALE GENOMIC DNA]</scope>
</reference>
<evidence type="ECO:0000313" key="2">
    <source>
        <dbReference type="EMBL" id="GFO32730.1"/>
    </source>
</evidence>
<protein>
    <submittedName>
        <fullName evidence="2">Uncharacterized protein</fullName>
    </submittedName>
</protein>
<evidence type="ECO:0000313" key="3">
    <source>
        <dbReference type="Proteomes" id="UP000735302"/>
    </source>
</evidence>
<feature type="region of interest" description="Disordered" evidence="1">
    <location>
        <begin position="24"/>
        <end position="49"/>
    </location>
</feature>
<keyword evidence="3" id="KW-1185">Reference proteome</keyword>
<evidence type="ECO:0000256" key="1">
    <source>
        <dbReference type="SAM" id="MobiDB-lite"/>
    </source>
</evidence>
<dbReference type="Proteomes" id="UP000735302">
    <property type="component" value="Unassembled WGS sequence"/>
</dbReference>
<gene>
    <name evidence="2" type="ORF">PoB_005923500</name>
</gene>
<comment type="caution">
    <text evidence="2">The sequence shown here is derived from an EMBL/GenBank/DDBJ whole genome shotgun (WGS) entry which is preliminary data.</text>
</comment>
<sequence length="128" mass="14681">MTYRTFHKWQWSVAVMRYNRQSHNEATPANPQHGDLRLRPSDGGARTCDRRVPADLRVDSKATVPPTPHANQCLLNEMRNVVQHPRLTRHIYSSFGCESMESTEYIQLSFAICRSKAQRAPQSDGNSR</sequence>
<dbReference type="EMBL" id="BLXT01006675">
    <property type="protein sequence ID" value="GFO32730.1"/>
    <property type="molecule type" value="Genomic_DNA"/>
</dbReference>